<dbReference type="InterPro" id="IPR009571">
    <property type="entry name" value="SUR7/Rim9-like_fungi"/>
</dbReference>
<dbReference type="OrthoDB" id="4159154at2759"/>
<dbReference type="Proteomes" id="UP000214365">
    <property type="component" value="Unassembled WGS sequence"/>
</dbReference>
<protein>
    <submittedName>
        <fullName evidence="2">Uncharacterized protein</fullName>
    </submittedName>
</protein>
<dbReference type="AlphaFoldDB" id="A0A225AYE6"/>
<sequence length="189" mass="20402">MALGDILARVFSLAALILILIVVFAGTQCGGALEDVFIVLVSKNQRLKTNPSHNPDGLEFASELGLYEFYTVHVLTYCAGYFMDDGGRNTTMCTQPSVPFAFDLAAALLKSLAASGSGQDDISWPYAAISDFGWVSATSKTISVLSILIIVIMGIGILIDGLIFSRSGYLYLTTSRAFSLVCLYVRRFT</sequence>
<evidence type="ECO:0000256" key="1">
    <source>
        <dbReference type="SAM" id="Phobius"/>
    </source>
</evidence>
<name>A0A225AYE6_TALAT</name>
<feature type="transmembrane region" description="Helical" evidence="1">
    <location>
        <begin position="142"/>
        <end position="163"/>
    </location>
</feature>
<dbReference type="Pfam" id="PF06687">
    <property type="entry name" value="SUR7"/>
    <property type="match status" value="1"/>
</dbReference>
<evidence type="ECO:0000313" key="3">
    <source>
        <dbReference type="Proteomes" id="UP000214365"/>
    </source>
</evidence>
<organism evidence="2 3">
    <name type="scientific">Talaromyces atroroseus</name>
    <dbReference type="NCBI Taxonomy" id="1441469"/>
    <lineage>
        <taxon>Eukaryota</taxon>
        <taxon>Fungi</taxon>
        <taxon>Dikarya</taxon>
        <taxon>Ascomycota</taxon>
        <taxon>Pezizomycotina</taxon>
        <taxon>Eurotiomycetes</taxon>
        <taxon>Eurotiomycetidae</taxon>
        <taxon>Eurotiales</taxon>
        <taxon>Trichocomaceae</taxon>
        <taxon>Talaromyces</taxon>
        <taxon>Talaromyces sect. Trachyspermi</taxon>
    </lineage>
</organism>
<accession>A0A225AYE6</accession>
<keyword evidence="3" id="KW-1185">Reference proteome</keyword>
<feature type="transmembrane region" description="Helical" evidence="1">
    <location>
        <begin position="6"/>
        <end position="25"/>
    </location>
</feature>
<keyword evidence="1" id="KW-0472">Membrane</keyword>
<evidence type="ECO:0000313" key="2">
    <source>
        <dbReference type="EMBL" id="OKL58517.1"/>
    </source>
</evidence>
<keyword evidence="1" id="KW-0812">Transmembrane</keyword>
<dbReference type="RefSeq" id="XP_020118638.1">
    <property type="nucleotide sequence ID" value="XM_020268648.1"/>
</dbReference>
<dbReference type="GO" id="GO:0005886">
    <property type="term" value="C:plasma membrane"/>
    <property type="evidence" value="ECO:0007669"/>
    <property type="project" value="InterPro"/>
</dbReference>
<reference evidence="2 3" key="1">
    <citation type="submission" date="2015-06" db="EMBL/GenBank/DDBJ databases">
        <title>Talaromyces atroroseus IBT 11181 draft genome.</title>
        <authorList>
            <person name="Rasmussen K.B."/>
            <person name="Rasmussen S."/>
            <person name="Petersen B."/>
            <person name="Sicheritz-Ponten T."/>
            <person name="Mortensen U.H."/>
            <person name="Thrane U."/>
        </authorList>
    </citation>
    <scope>NUCLEOTIDE SEQUENCE [LARGE SCALE GENOMIC DNA]</scope>
    <source>
        <strain evidence="2 3">IBT 11181</strain>
    </source>
</reference>
<comment type="caution">
    <text evidence="2">The sequence shown here is derived from an EMBL/GenBank/DDBJ whole genome shotgun (WGS) entry which is preliminary data.</text>
</comment>
<gene>
    <name evidence="2" type="ORF">UA08_06336</name>
</gene>
<dbReference type="GeneID" id="31006092"/>
<proteinExistence type="predicted"/>
<dbReference type="EMBL" id="LFMY01000009">
    <property type="protein sequence ID" value="OKL58517.1"/>
    <property type="molecule type" value="Genomic_DNA"/>
</dbReference>
<keyword evidence="1" id="KW-1133">Transmembrane helix</keyword>